<dbReference type="HOGENOM" id="CLU_289316_0_0_11"/>
<reference evidence="14 15" key="1">
    <citation type="journal article" date="2010" name="Stand. Genomic Sci.">
        <title>Complete genome sequence of Intrasporangium calvum type strain (7 KIP).</title>
        <authorList>
            <person name="Del Rio T.G."/>
            <person name="Chertkov O."/>
            <person name="Yasawong M."/>
            <person name="Lucas S."/>
            <person name="Deshpande S."/>
            <person name="Cheng J.F."/>
            <person name="Detter C."/>
            <person name="Tapia R."/>
            <person name="Han C."/>
            <person name="Goodwin L."/>
            <person name="Pitluck S."/>
            <person name="Liolios K."/>
            <person name="Ivanova N."/>
            <person name="Mavromatis K."/>
            <person name="Pati A."/>
            <person name="Chen A."/>
            <person name="Palaniappan K."/>
            <person name="Land M."/>
            <person name="Hauser L."/>
            <person name="Chang Y.J."/>
            <person name="Jeffries C.D."/>
            <person name="Rohde M."/>
            <person name="Pukall R."/>
            <person name="Sikorski J."/>
            <person name="Goker M."/>
            <person name="Woyke T."/>
            <person name="Bristow J."/>
            <person name="Eisen J.A."/>
            <person name="Markowitz V."/>
            <person name="Hugenholtz P."/>
            <person name="Kyrpides N.C."/>
            <person name="Klenk H.P."/>
            <person name="Lapidus A."/>
        </authorList>
    </citation>
    <scope>NUCLEOTIDE SEQUENCE [LARGE SCALE GENOMIC DNA]</scope>
    <source>
        <strain evidence="15">ATCC 23552 / DSM 43043 / JCM 3097 / NBRC 12989 / 7 KIP</strain>
    </source>
</reference>
<feature type="active site" evidence="9">
    <location>
        <position position="349"/>
    </location>
</feature>
<dbReference type="FunFam" id="3.40.630.10:FF:000066">
    <property type="entry name" value="M28 family peptidase"/>
    <property type="match status" value="1"/>
</dbReference>
<keyword evidence="6" id="KW-0378">Hydrolase</keyword>
<dbReference type="SUPFAM" id="SSF53187">
    <property type="entry name" value="Zn-dependent exopeptidases"/>
    <property type="match status" value="1"/>
</dbReference>
<dbReference type="PANTHER" id="PTHR33794">
    <property type="entry name" value="BACILLOLYSIN"/>
    <property type="match status" value="1"/>
</dbReference>
<dbReference type="STRING" id="710696.Intca_0563"/>
<dbReference type="eggNOG" id="COG3227">
    <property type="taxonomic scope" value="Bacteria"/>
</dbReference>
<dbReference type="MEROPS" id="M28.003"/>
<evidence type="ECO:0000256" key="6">
    <source>
        <dbReference type="ARBA" id="ARBA00022801"/>
    </source>
</evidence>
<dbReference type="InterPro" id="IPR023612">
    <property type="entry name" value="Peptidase_M4"/>
</dbReference>
<dbReference type="Pfam" id="PF01447">
    <property type="entry name" value="Peptidase_M4"/>
    <property type="match status" value="1"/>
</dbReference>
<dbReference type="InterPro" id="IPR001570">
    <property type="entry name" value="Peptidase_M4_C_domain"/>
</dbReference>
<protein>
    <submittedName>
        <fullName evidence="14">Peptidase M28</fullName>
    </submittedName>
</protein>
<evidence type="ECO:0000313" key="15">
    <source>
        <dbReference type="Proteomes" id="UP000008914"/>
    </source>
</evidence>
<dbReference type="KEGG" id="ica:Intca_0563"/>
<keyword evidence="5 10" id="KW-0732">Signal</keyword>
<dbReference type="Gene3D" id="1.10.390.10">
    <property type="entry name" value="Neutral Protease Domain 2"/>
    <property type="match status" value="1"/>
</dbReference>
<evidence type="ECO:0000256" key="3">
    <source>
        <dbReference type="ARBA" id="ARBA00022670"/>
    </source>
</evidence>
<dbReference type="Gene3D" id="3.40.630.10">
    <property type="entry name" value="Zn peptidases"/>
    <property type="match status" value="1"/>
</dbReference>
<feature type="domain" description="Peptidase M4" evidence="11">
    <location>
        <begin position="220"/>
        <end position="356"/>
    </location>
</feature>
<dbReference type="Proteomes" id="UP000008914">
    <property type="component" value="Chromosome"/>
</dbReference>
<dbReference type="EMBL" id="CP002343">
    <property type="protein sequence ID" value="ADU47108.1"/>
    <property type="molecule type" value="Genomic_DNA"/>
</dbReference>
<evidence type="ECO:0000313" key="14">
    <source>
        <dbReference type="EMBL" id="ADU47108.1"/>
    </source>
</evidence>
<accession>E6S9D2</accession>
<evidence type="ECO:0000259" key="12">
    <source>
        <dbReference type="Pfam" id="PF02868"/>
    </source>
</evidence>
<dbReference type="eggNOG" id="COG2234">
    <property type="taxonomic scope" value="Bacteria"/>
</dbReference>
<dbReference type="GO" id="GO:0004177">
    <property type="term" value="F:aminopeptidase activity"/>
    <property type="evidence" value="ECO:0007669"/>
    <property type="project" value="InterPro"/>
</dbReference>
<feature type="signal peptide" evidence="10">
    <location>
        <begin position="1"/>
        <end position="28"/>
    </location>
</feature>
<dbReference type="Pfam" id="PF02868">
    <property type="entry name" value="Peptidase_M4_C"/>
    <property type="match status" value="1"/>
</dbReference>
<dbReference type="InterPro" id="IPR050728">
    <property type="entry name" value="Zinc_Metalloprotease_M4"/>
</dbReference>
<dbReference type="PANTHER" id="PTHR33794:SF1">
    <property type="entry name" value="BACILLOLYSIN"/>
    <property type="match status" value="1"/>
</dbReference>
<dbReference type="RefSeq" id="WP_013491429.1">
    <property type="nucleotide sequence ID" value="NC_014830.1"/>
</dbReference>
<dbReference type="GO" id="GO:0006508">
    <property type="term" value="P:proteolysis"/>
    <property type="evidence" value="ECO:0007669"/>
    <property type="project" value="UniProtKB-KW"/>
</dbReference>
<dbReference type="SUPFAM" id="SSF55486">
    <property type="entry name" value="Metalloproteases ('zincins'), catalytic domain"/>
    <property type="match status" value="1"/>
</dbReference>
<feature type="chain" id="PRO_5039438271" evidence="10">
    <location>
        <begin position="29"/>
        <end position="1136"/>
    </location>
</feature>
<dbReference type="InterPro" id="IPR013856">
    <property type="entry name" value="Peptidase_M4_domain"/>
</dbReference>
<evidence type="ECO:0000256" key="1">
    <source>
        <dbReference type="ARBA" id="ARBA00005957"/>
    </source>
</evidence>
<keyword evidence="4" id="KW-0479">Metal-binding</keyword>
<dbReference type="Pfam" id="PF04389">
    <property type="entry name" value="Peptidase_M28"/>
    <property type="match status" value="1"/>
</dbReference>
<keyword evidence="3" id="KW-0645">Protease</keyword>
<feature type="active site" description="Proton donor" evidence="9">
    <location>
        <position position="435"/>
    </location>
</feature>
<organism evidence="14 15">
    <name type="scientific">Intrasporangium calvum (strain ATCC 23552 / DSM 43043 / JCM 3097 / NBRC 12989 / NCIMB 10167 / NRRL B-3866 / 7 KIP)</name>
    <dbReference type="NCBI Taxonomy" id="710696"/>
    <lineage>
        <taxon>Bacteria</taxon>
        <taxon>Bacillati</taxon>
        <taxon>Actinomycetota</taxon>
        <taxon>Actinomycetes</taxon>
        <taxon>Micrococcales</taxon>
        <taxon>Intrasporangiaceae</taxon>
        <taxon>Intrasporangium</taxon>
    </lineage>
</organism>
<keyword evidence="7" id="KW-0862">Zinc</keyword>
<dbReference type="InterPro" id="IPR041756">
    <property type="entry name" value="M28_SGAP-like"/>
</dbReference>
<comment type="similarity">
    <text evidence="1">Belongs to the peptidase M28 family. M28A subfamily.</text>
</comment>
<dbReference type="PRINTS" id="PR00730">
    <property type="entry name" value="THERMOLYSIN"/>
</dbReference>
<feature type="domain" description="Peptidase M4 C-terminal" evidence="12">
    <location>
        <begin position="366"/>
        <end position="530"/>
    </location>
</feature>
<dbReference type="AlphaFoldDB" id="E6S9D2"/>
<keyword evidence="8" id="KW-0482">Metalloprotease</keyword>
<evidence type="ECO:0000256" key="2">
    <source>
        <dbReference type="ARBA" id="ARBA00009388"/>
    </source>
</evidence>
<proteinExistence type="inferred from homology"/>
<gene>
    <name evidence="14" type="ordered locus">Intca_0563</name>
</gene>
<feature type="domain" description="Peptidase M28" evidence="13">
    <location>
        <begin position="715"/>
        <end position="921"/>
    </location>
</feature>
<evidence type="ECO:0000259" key="11">
    <source>
        <dbReference type="Pfam" id="PF01447"/>
    </source>
</evidence>
<dbReference type="CDD" id="cd09597">
    <property type="entry name" value="M4_TLP"/>
    <property type="match status" value="1"/>
</dbReference>
<dbReference type="GO" id="GO:0004222">
    <property type="term" value="F:metalloendopeptidase activity"/>
    <property type="evidence" value="ECO:0007669"/>
    <property type="project" value="InterPro"/>
</dbReference>
<dbReference type="InterPro" id="IPR007484">
    <property type="entry name" value="Peptidase_M28"/>
</dbReference>
<evidence type="ECO:0000256" key="9">
    <source>
        <dbReference type="PIRSR" id="PIRSR623612-1"/>
    </source>
</evidence>
<evidence type="ECO:0000256" key="4">
    <source>
        <dbReference type="ARBA" id="ARBA00022723"/>
    </source>
</evidence>
<dbReference type="OrthoDB" id="345880at2"/>
<sequence length="1136" mass="114757">MTRPLPRRLGRLVALGSLAGLATPLALQAPLAAAVPPPLAGNAPPATVGSALAGQPSKDKALAAADAAIQRSLGAVAASGGEAFIRQTANPGPGGRYYVLYQRSWKGLPVIGADAIVTADETGAVRDITHATDRVPSVASTRPSVSAGSAAAAATALVATVDHVEGPDLVIFMGDGKAPRLAWHVRVEGERASGRPAVLEAYVDARSGKVISAEDLVREATGYGHHNGTVSITTTGSGSSYSMASTSAPGLKCQNQSGTTYTDSDNVWGNGSGTDLPTACVDAVYGGEQEELMLAAWAGRNGINGSGSNYPARVGLADVNAYWNGSYANFGHNQAGTKQATPMDVVAHEFGHGVFQFSGGSGGSGNEAGGLNESTGDILGAATEFYAGNASDPGDYLVGEEVDLVGQGPIRNMYDPAALGDPSCYSADIVNTEVHAAAGPQNHWFYLLAEGNNPGGGKPSSPICTGGPSSVTGIGVQKATNIFVNAIQRKTSPWTHAKARVATLQATKDLYPGSCTEFNTVKAAWLAVAVGPQSTEPTCTASSQDFAMTLSPTSGSIDAGASATATVATTTTSGSAQSVTFSATGLPSGATVAFSPQTITSGASSTMTIATSTSTPAGTYTVTVLGDGAAIDRTATFTLAVGGGTPGPTAPDIDVEKVKAHLSALQTIATSNSGNRRAGSPGYTASVAYVKDKLTAAGFTVTLQRCTSCTYPSDNIIADWPGGDPNRTYVFGAHLDSVSSGAGLNDNGSGSAAILETALALARQNPTMAGHLRFAWWTDEEQGLNGSDFYVRSLTSTQRSQIKAYYNFDMVASTNGGYFVNHVTSAAAAPMKAYWDGLGLAPEENTEGAGRSDDYSFEAYGIPTSGYAMGASARKTSAQAQKWGGTAGASYDPCYHSSCDTYPSNVNATGLNRAADGIAHTAWAQAVGTDTQPGDDFSVSVSPTAGSVEAGSSTTATVRTAVTSGSAVTVTLSVSGLPAGTTATFSPATVTAGGSSTLTISSSSSTPAGTSNVTVTAVGGGKSHTAGYALTVTSTASGCGGYDVVQSGTVTSGGTTYLPYVYDSTAGVMTACLDGPNGVDFDLYLQKWNGSSWSTVASSTTSAPDETLTYSNTAGYYRLAVKAYSGSGSFTTGISG</sequence>
<name>E6S9D2_INTC7</name>
<dbReference type="InterPro" id="IPR027268">
    <property type="entry name" value="Peptidase_M4/M1_CTD_sf"/>
</dbReference>
<evidence type="ECO:0000256" key="7">
    <source>
        <dbReference type="ARBA" id="ARBA00022833"/>
    </source>
</evidence>
<dbReference type="CDD" id="cd03876">
    <property type="entry name" value="M28_SGAP_like"/>
    <property type="match status" value="1"/>
</dbReference>
<evidence type="ECO:0000256" key="8">
    <source>
        <dbReference type="ARBA" id="ARBA00023049"/>
    </source>
</evidence>
<dbReference type="GO" id="GO:0046872">
    <property type="term" value="F:metal ion binding"/>
    <property type="evidence" value="ECO:0007669"/>
    <property type="project" value="UniProtKB-KW"/>
</dbReference>
<evidence type="ECO:0000259" key="13">
    <source>
        <dbReference type="Pfam" id="PF04389"/>
    </source>
</evidence>
<dbReference type="Gene3D" id="3.10.170.10">
    <property type="match status" value="1"/>
</dbReference>
<keyword evidence="15" id="KW-1185">Reference proteome</keyword>
<comment type="similarity">
    <text evidence="2">Belongs to the peptidase M4 family.</text>
</comment>
<evidence type="ECO:0000256" key="5">
    <source>
        <dbReference type="ARBA" id="ARBA00022729"/>
    </source>
</evidence>
<evidence type="ECO:0000256" key="10">
    <source>
        <dbReference type="SAM" id="SignalP"/>
    </source>
</evidence>
<dbReference type="Gene3D" id="2.60.120.380">
    <property type="match status" value="1"/>
</dbReference>